<reference evidence="1" key="1">
    <citation type="journal article" date="2011" name="Environ. Microbiol.">
        <title>Time-series analyses of Monterey Bay coastal microbial picoplankton using a 'genome proxy' microarray.</title>
        <authorList>
            <person name="Rich V.I."/>
            <person name="Pham V.D."/>
            <person name="Eppley J."/>
            <person name="Shi Y."/>
            <person name="DeLong E.F."/>
        </authorList>
    </citation>
    <scope>NUCLEOTIDE SEQUENCE</scope>
</reference>
<accession>E0XWP7</accession>
<name>E0XWP7_9PROT</name>
<organism evidence="1">
    <name type="scientific">uncultured beta proteobacterium HF0010_04H24</name>
    <dbReference type="NCBI Taxonomy" id="710818"/>
    <lineage>
        <taxon>Bacteria</taxon>
        <taxon>Pseudomonadati</taxon>
        <taxon>Pseudomonadota</taxon>
        <taxon>Betaproteobacteria</taxon>
        <taxon>Nitrosomonadales</taxon>
        <taxon>Nitrosomonadaceae</taxon>
        <taxon>environmental samples</taxon>
    </lineage>
</organism>
<evidence type="ECO:0000313" key="1">
    <source>
        <dbReference type="EMBL" id="ADI18838.1"/>
    </source>
</evidence>
<dbReference type="AlphaFoldDB" id="E0XWP7"/>
<dbReference type="EMBL" id="GU474901">
    <property type="protein sequence ID" value="ADI18838.1"/>
    <property type="molecule type" value="Genomic_DNA"/>
</dbReference>
<protein>
    <submittedName>
        <fullName evidence="1">Uncharacterized protein</fullName>
    </submittedName>
</protein>
<proteinExistence type="predicted"/>
<sequence length="73" mass="7698">MPPTDTVQSPALMSTACACPIAAIVMTPTLPSLLNVFIASPLSSLFLVCTPVIDVPQAFAISVPRTAQREKEK</sequence>